<evidence type="ECO:0000256" key="1">
    <source>
        <dbReference type="ARBA" id="ARBA00004651"/>
    </source>
</evidence>
<keyword evidence="5 8" id="KW-0812">Transmembrane</keyword>
<dbReference type="Proteomes" id="UP001479520">
    <property type="component" value="Plasmid unnamed1"/>
</dbReference>
<keyword evidence="7 8" id="KW-0472">Membrane</keyword>
<evidence type="ECO:0000256" key="6">
    <source>
        <dbReference type="ARBA" id="ARBA00022989"/>
    </source>
</evidence>
<evidence type="ECO:0000256" key="5">
    <source>
        <dbReference type="ARBA" id="ARBA00022692"/>
    </source>
</evidence>
<evidence type="ECO:0000256" key="2">
    <source>
        <dbReference type="ARBA" id="ARBA00009142"/>
    </source>
</evidence>
<keyword evidence="6 8" id="KW-1133">Transmembrane helix</keyword>
<dbReference type="PANTHER" id="PTHR30269:SF37">
    <property type="entry name" value="MEMBRANE TRANSPORTER PROTEIN"/>
    <property type="match status" value="1"/>
</dbReference>
<sequence>MEYIIVCAAALLASGLTLFSGFGLGTLLMPVFALFFPVEAAIAMTAVVHLANNLFKIGLVARDAEWRIVIRFGIPATLAALLGAGLLTMFSGMESLFEYELGSQTREITPVKLMIGLLITGFVALELSPRFARLALPPSWIPLGGLLSGFFGGLSGNQGALRSAFLIKAGLSKEAFVGTSAVCAVMVDAVRLSIYWAAFHASGWKVLQGDEGNLVLAASLSAFLGAYFGKKLLKKVTLRTVELSVAGMMGLIGIALLTGLL</sequence>
<dbReference type="EMBL" id="CP151407">
    <property type="protein sequence ID" value="WZJ23278.1"/>
    <property type="molecule type" value="Genomic_DNA"/>
</dbReference>
<keyword evidence="3" id="KW-0813">Transport</keyword>
<comment type="similarity">
    <text evidence="2 8">Belongs to the 4-toluene sulfonate uptake permease (TSUP) (TC 2.A.102) family.</text>
</comment>
<evidence type="ECO:0000256" key="8">
    <source>
        <dbReference type="RuleBase" id="RU363041"/>
    </source>
</evidence>
<feature type="transmembrane region" description="Helical" evidence="8">
    <location>
        <begin position="211"/>
        <end position="229"/>
    </location>
</feature>
<accession>A0ABZ2XM16</accession>
<organism evidence="9 10">
    <name type="scientific">Azonexus hydrophilus</name>
    <dbReference type="NCBI Taxonomy" id="418702"/>
    <lineage>
        <taxon>Bacteria</taxon>
        <taxon>Pseudomonadati</taxon>
        <taxon>Pseudomonadota</taxon>
        <taxon>Betaproteobacteria</taxon>
        <taxon>Rhodocyclales</taxon>
        <taxon>Azonexaceae</taxon>
        <taxon>Azonexus</taxon>
    </lineage>
</organism>
<reference evidence="9 10" key="1">
    <citation type="submission" date="2024-04" db="EMBL/GenBank/DDBJ databases">
        <title>Dissimilatory iodate-reducing microorganisms contribute to the enrichment of iodine in groundwater.</title>
        <authorList>
            <person name="Jiang Z."/>
        </authorList>
    </citation>
    <scope>NUCLEOTIDE SEQUENCE [LARGE SCALE GENOMIC DNA]</scope>
    <source>
        <strain evidence="9 10">NCP973</strain>
        <plasmid evidence="9 10">unnamed1</plasmid>
    </source>
</reference>
<keyword evidence="4 8" id="KW-1003">Cell membrane</keyword>
<dbReference type="PANTHER" id="PTHR30269">
    <property type="entry name" value="TRANSMEMBRANE PROTEIN YFCA"/>
    <property type="match status" value="1"/>
</dbReference>
<evidence type="ECO:0000313" key="10">
    <source>
        <dbReference type="Proteomes" id="UP001479520"/>
    </source>
</evidence>
<evidence type="ECO:0000256" key="3">
    <source>
        <dbReference type="ARBA" id="ARBA00022448"/>
    </source>
</evidence>
<name>A0ABZ2XM16_9RHOO</name>
<keyword evidence="10" id="KW-1185">Reference proteome</keyword>
<feature type="transmembrane region" description="Helical" evidence="8">
    <location>
        <begin position="241"/>
        <end position="260"/>
    </location>
</feature>
<evidence type="ECO:0000256" key="4">
    <source>
        <dbReference type="ARBA" id="ARBA00022475"/>
    </source>
</evidence>
<keyword evidence="9" id="KW-0614">Plasmid</keyword>
<feature type="transmembrane region" description="Helical" evidence="8">
    <location>
        <begin position="31"/>
        <end position="51"/>
    </location>
</feature>
<feature type="transmembrane region" description="Helical" evidence="8">
    <location>
        <begin position="175"/>
        <end position="199"/>
    </location>
</feature>
<gene>
    <name evidence="9" type="ORF">AADV58_17875</name>
</gene>
<feature type="transmembrane region" description="Helical" evidence="8">
    <location>
        <begin position="72"/>
        <end position="93"/>
    </location>
</feature>
<evidence type="ECO:0000313" key="9">
    <source>
        <dbReference type="EMBL" id="WZJ23278.1"/>
    </source>
</evidence>
<dbReference type="InterPro" id="IPR002781">
    <property type="entry name" value="TM_pro_TauE-like"/>
</dbReference>
<proteinExistence type="inferred from homology"/>
<protein>
    <recommendedName>
        <fullName evidence="8">Probable membrane transporter protein</fullName>
    </recommendedName>
</protein>
<dbReference type="InterPro" id="IPR052017">
    <property type="entry name" value="TSUP"/>
</dbReference>
<evidence type="ECO:0000256" key="7">
    <source>
        <dbReference type="ARBA" id="ARBA00023136"/>
    </source>
</evidence>
<geneLocation type="plasmid" evidence="9 10">
    <name>unnamed1</name>
</geneLocation>
<comment type="subcellular location">
    <subcellularLocation>
        <location evidence="1 8">Cell membrane</location>
        <topology evidence="1 8">Multi-pass membrane protein</topology>
    </subcellularLocation>
</comment>
<dbReference type="Pfam" id="PF01925">
    <property type="entry name" value="TauE"/>
    <property type="match status" value="1"/>
</dbReference>
<dbReference type="RefSeq" id="WP_341744617.1">
    <property type="nucleotide sequence ID" value="NZ_CP151407.1"/>
</dbReference>